<accession>A0A4Q7PB54</accession>
<dbReference type="AlphaFoldDB" id="A0A4Q7PB54"/>
<sequence length="61" mass="7128">MRKKKPCLQMRVSISMSAKIVWRYLNRYKVIVAFTALMVQWHAHQSKKVVTVHAVGKSDNK</sequence>
<reference evidence="1 2" key="1">
    <citation type="submission" date="2019-02" db="EMBL/GenBank/DDBJ databases">
        <title>Genomic Encyclopedia of Archaeal and Bacterial Type Strains, Phase II (KMG-II): from individual species to whole genera.</title>
        <authorList>
            <person name="Goeker M."/>
        </authorList>
    </citation>
    <scope>NUCLEOTIDE SEQUENCE [LARGE SCALE GENOMIC DNA]</scope>
    <source>
        <strain evidence="1 2">DSM 21411</strain>
    </source>
</reference>
<dbReference type="Proteomes" id="UP000292209">
    <property type="component" value="Unassembled WGS sequence"/>
</dbReference>
<proteinExistence type="predicted"/>
<gene>
    <name evidence="1" type="ORF">BC751_3134</name>
</gene>
<organism evidence="1 2">
    <name type="scientific">Cecembia calidifontis</name>
    <dbReference type="NCBI Taxonomy" id="1187080"/>
    <lineage>
        <taxon>Bacteria</taxon>
        <taxon>Pseudomonadati</taxon>
        <taxon>Bacteroidota</taxon>
        <taxon>Cytophagia</taxon>
        <taxon>Cytophagales</taxon>
        <taxon>Cyclobacteriaceae</taxon>
        <taxon>Cecembia</taxon>
    </lineage>
</organism>
<comment type="caution">
    <text evidence="1">The sequence shown here is derived from an EMBL/GenBank/DDBJ whole genome shotgun (WGS) entry which is preliminary data.</text>
</comment>
<protein>
    <submittedName>
        <fullName evidence="1">Uncharacterized protein</fullName>
    </submittedName>
</protein>
<name>A0A4Q7PB54_9BACT</name>
<evidence type="ECO:0000313" key="1">
    <source>
        <dbReference type="EMBL" id="RZS97523.1"/>
    </source>
</evidence>
<dbReference type="EMBL" id="SGXG01000001">
    <property type="protein sequence ID" value="RZS97523.1"/>
    <property type="molecule type" value="Genomic_DNA"/>
</dbReference>
<keyword evidence="2" id="KW-1185">Reference proteome</keyword>
<evidence type="ECO:0000313" key="2">
    <source>
        <dbReference type="Proteomes" id="UP000292209"/>
    </source>
</evidence>